<keyword evidence="4" id="KW-1185">Reference proteome</keyword>
<dbReference type="WBParaSite" id="jg18798">
    <property type="protein sequence ID" value="jg18798"/>
    <property type="gene ID" value="jg18798"/>
</dbReference>
<keyword evidence="2" id="KW-0472">Membrane</keyword>
<evidence type="ECO:0000256" key="1">
    <source>
        <dbReference type="SAM" id="MobiDB-lite"/>
    </source>
</evidence>
<evidence type="ECO:0000256" key="2">
    <source>
        <dbReference type="SAM" id="Phobius"/>
    </source>
</evidence>
<dbReference type="Gene3D" id="1.20.1110.10">
    <property type="entry name" value="Calcium-transporting ATPase, transmembrane domain"/>
    <property type="match status" value="1"/>
</dbReference>
<protein>
    <submittedName>
        <fullName evidence="5">Cation-transporting P-type ATPase C-terminal domain-containing protein</fullName>
    </submittedName>
</protein>
<dbReference type="AlphaFoldDB" id="A0A915DDR7"/>
<evidence type="ECO:0000259" key="3">
    <source>
        <dbReference type="Pfam" id="PF00689"/>
    </source>
</evidence>
<name>A0A915DDR7_9BILA</name>
<proteinExistence type="predicted"/>
<dbReference type="InterPro" id="IPR023298">
    <property type="entry name" value="ATPase_P-typ_TM_dom_sf"/>
</dbReference>
<accession>A0A915DDR7</accession>
<dbReference type="SUPFAM" id="SSF81665">
    <property type="entry name" value="Calcium ATPase, transmembrane domain M"/>
    <property type="match status" value="1"/>
</dbReference>
<feature type="region of interest" description="Disordered" evidence="1">
    <location>
        <begin position="121"/>
        <end position="145"/>
    </location>
</feature>
<keyword evidence="2" id="KW-1133">Transmembrane helix</keyword>
<feature type="domain" description="Cation-transporting P-type ATPase C-terminal" evidence="3">
    <location>
        <begin position="3"/>
        <end position="112"/>
    </location>
</feature>
<organism evidence="4 5">
    <name type="scientific">Ditylenchus dipsaci</name>
    <dbReference type="NCBI Taxonomy" id="166011"/>
    <lineage>
        <taxon>Eukaryota</taxon>
        <taxon>Metazoa</taxon>
        <taxon>Ecdysozoa</taxon>
        <taxon>Nematoda</taxon>
        <taxon>Chromadorea</taxon>
        <taxon>Rhabditida</taxon>
        <taxon>Tylenchina</taxon>
        <taxon>Tylenchomorpha</taxon>
        <taxon>Sphaerularioidea</taxon>
        <taxon>Anguinidae</taxon>
        <taxon>Anguininae</taxon>
        <taxon>Ditylenchus</taxon>
    </lineage>
</organism>
<keyword evidence="2" id="KW-0812">Transmembrane</keyword>
<feature type="transmembrane region" description="Helical" evidence="2">
    <location>
        <begin position="58"/>
        <end position="75"/>
    </location>
</feature>
<dbReference type="Pfam" id="PF00689">
    <property type="entry name" value="Cation_ATPase_C"/>
    <property type="match status" value="1"/>
</dbReference>
<dbReference type="InterPro" id="IPR006068">
    <property type="entry name" value="ATPase_P-typ_cation-transptr_C"/>
</dbReference>
<reference evidence="5" key="1">
    <citation type="submission" date="2022-11" db="UniProtKB">
        <authorList>
            <consortium name="WormBaseParasite"/>
        </authorList>
    </citation>
    <scope>IDENTIFICATION</scope>
</reference>
<sequence>MGTLFVYYKEMSADNKITPRDTTMTFTCFVLFDMWNALSCRSSRKMIWEIGLTRNRMFCLAVSGSLICQLLVIYFGPLQRVFQTEALSLYDLIFLTTLTSTVFLFNETKKYFELNRMGGRKPSQGEQGLFESIGSSKSGAVDRTI</sequence>
<feature type="transmembrane region" description="Helical" evidence="2">
    <location>
        <begin position="20"/>
        <end position="38"/>
    </location>
</feature>
<feature type="transmembrane region" description="Helical" evidence="2">
    <location>
        <begin position="87"/>
        <end position="106"/>
    </location>
</feature>
<dbReference type="Proteomes" id="UP000887574">
    <property type="component" value="Unplaced"/>
</dbReference>
<evidence type="ECO:0000313" key="4">
    <source>
        <dbReference type="Proteomes" id="UP000887574"/>
    </source>
</evidence>
<evidence type="ECO:0000313" key="5">
    <source>
        <dbReference type="WBParaSite" id="jg18798"/>
    </source>
</evidence>